<dbReference type="EMBL" id="GBXM01010392">
    <property type="protein sequence ID" value="JAH98185.1"/>
    <property type="molecule type" value="Transcribed_RNA"/>
</dbReference>
<reference evidence="1" key="1">
    <citation type="submission" date="2014-11" db="EMBL/GenBank/DDBJ databases">
        <authorList>
            <person name="Amaro Gonzalez C."/>
        </authorList>
    </citation>
    <scope>NUCLEOTIDE SEQUENCE</scope>
</reference>
<name>A0A0E9X8J7_ANGAN</name>
<evidence type="ECO:0000313" key="1">
    <source>
        <dbReference type="EMBL" id="JAH98185.1"/>
    </source>
</evidence>
<reference evidence="1" key="2">
    <citation type="journal article" date="2015" name="Fish Shellfish Immunol.">
        <title>Early steps in the European eel (Anguilla anguilla)-Vibrio vulnificus interaction in the gills: Role of the RtxA13 toxin.</title>
        <authorList>
            <person name="Callol A."/>
            <person name="Pajuelo D."/>
            <person name="Ebbesson L."/>
            <person name="Teles M."/>
            <person name="MacKenzie S."/>
            <person name="Amaro C."/>
        </authorList>
    </citation>
    <scope>NUCLEOTIDE SEQUENCE</scope>
</reference>
<sequence>MKGKFIVRKKQHNWTSSYVNLGVDLCNFLKKCTFSYYNFAILEDRTFIFFVPYLNRQVQMPLRTQRPVKSLTKSKRHNSVQQAGLFFSL</sequence>
<accession>A0A0E9X8J7</accession>
<dbReference type="AlphaFoldDB" id="A0A0E9X8J7"/>
<organism evidence="1">
    <name type="scientific">Anguilla anguilla</name>
    <name type="common">European freshwater eel</name>
    <name type="synonym">Muraena anguilla</name>
    <dbReference type="NCBI Taxonomy" id="7936"/>
    <lineage>
        <taxon>Eukaryota</taxon>
        <taxon>Metazoa</taxon>
        <taxon>Chordata</taxon>
        <taxon>Craniata</taxon>
        <taxon>Vertebrata</taxon>
        <taxon>Euteleostomi</taxon>
        <taxon>Actinopterygii</taxon>
        <taxon>Neopterygii</taxon>
        <taxon>Teleostei</taxon>
        <taxon>Anguilliformes</taxon>
        <taxon>Anguillidae</taxon>
        <taxon>Anguilla</taxon>
    </lineage>
</organism>
<protein>
    <submittedName>
        <fullName evidence="1">Uncharacterized protein</fullName>
    </submittedName>
</protein>
<proteinExistence type="predicted"/>